<dbReference type="AlphaFoldDB" id="A0A565AZZ1"/>
<accession>A0A565AZZ1</accession>
<name>A0A565AZZ1_9BRAS</name>
<evidence type="ECO:0000313" key="2">
    <source>
        <dbReference type="EMBL" id="VVA94424.1"/>
    </source>
</evidence>
<feature type="region of interest" description="Disordered" evidence="1">
    <location>
        <begin position="1"/>
        <end position="69"/>
    </location>
</feature>
<evidence type="ECO:0000313" key="3">
    <source>
        <dbReference type="Proteomes" id="UP000489600"/>
    </source>
</evidence>
<dbReference type="OrthoDB" id="1088418at2759"/>
<reference evidence="2" key="1">
    <citation type="submission" date="2019-07" db="EMBL/GenBank/DDBJ databases">
        <authorList>
            <person name="Dittberner H."/>
        </authorList>
    </citation>
    <scope>NUCLEOTIDE SEQUENCE [LARGE SCALE GENOMIC DNA]</scope>
</reference>
<sequence length="100" mass="11479">MLDKLIGGHGFGHKEHRSSGFGFQEHKEFASHEESQGGFFDRQNNFGHMRLPANHGRPPMARMPVCDEEDSDSDVEDYVRHIFFQRCLKPFPPPPPKNMA</sequence>
<feature type="compositionally biased region" description="Basic and acidic residues" evidence="1">
    <location>
        <begin position="24"/>
        <end position="35"/>
    </location>
</feature>
<protein>
    <submittedName>
        <fullName evidence="2">Uncharacterized protein</fullName>
    </submittedName>
</protein>
<organism evidence="2 3">
    <name type="scientific">Arabis nemorensis</name>
    <dbReference type="NCBI Taxonomy" id="586526"/>
    <lineage>
        <taxon>Eukaryota</taxon>
        <taxon>Viridiplantae</taxon>
        <taxon>Streptophyta</taxon>
        <taxon>Embryophyta</taxon>
        <taxon>Tracheophyta</taxon>
        <taxon>Spermatophyta</taxon>
        <taxon>Magnoliopsida</taxon>
        <taxon>eudicotyledons</taxon>
        <taxon>Gunneridae</taxon>
        <taxon>Pentapetalae</taxon>
        <taxon>rosids</taxon>
        <taxon>malvids</taxon>
        <taxon>Brassicales</taxon>
        <taxon>Brassicaceae</taxon>
        <taxon>Arabideae</taxon>
        <taxon>Arabis</taxon>
    </lineage>
</organism>
<comment type="caution">
    <text evidence="2">The sequence shown here is derived from an EMBL/GenBank/DDBJ whole genome shotgun (WGS) entry which is preliminary data.</text>
</comment>
<keyword evidence="3" id="KW-1185">Reference proteome</keyword>
<dbReference type="EMBL" id="CABITT030000002">
    <property type="protein sequence ID" value="VVA94424.1"/>
    <property type="molecule type" value="Genomic_DNA"/>
</dbReference>
<dbReference type="Proteomes" id="UP000489600">
    <property type="component" value="Unassembled WGS sequence"/>
</dbReference>
<proteinExistence type="predicted"/>
<evidence type="ECO:0000256" key="1">
    <source>
        <dbReference type="SAM" id="MobiDB-lite"/>
    </source>
</evidence>
<gene>
    <name evidence="2" type="ORF">ANE_LOCUS4869</name>
</gene>